<evidence type="ECO:0000313" key="2">
    <source>
        <dbReference type="Proteomes" id="UP001497644"/>
    </source>
</evidence>
<sequence length="179" mass="21530">MSTQDNTENTGYIEEEEIQQCNWIMEYCELENETARCSICKTYYENFEPIEEFKTHIIDYHNEIYQNNVKDINTWVWDIFYITENDMATCSICSWNYVNPPFDIISMRNHLMNEHNVNEVKALRLYKWIRTYVDNLNVQDGECTLCRRLCNVSNSYNLMIHVIKDHDKPVPVKFTPKEK</sequence>
<gene>
    <name evidence="1" type="ORF">LPLAT_LOCUS9459</name>
</gene>
<accession>A0AAV2NVV5</accession>
<evidence type="ECO:0000313" key="1">
    <source>
        <dbReference type="EMBL" id="CAL1683794.1"/>
    </source>
</evidence>
<organism evidence="1 2">
    <name type="scientific">Lasius platythorax</name>
    <dbReference type="NCBI Taxonomy" id="488582"/>
    <lineage>
        <taxon>Eukaryota</taxon>
        <taxon>Metazoa</taxon>
        <taxon>Ecdysozoa</taxon>
        <taxon>Arthropoda</taxon>
        <taxon>Hexapoda</taxon>
        <taxon>Insecta</taxon>
        <taxon>Pterygota</taxon>
        <taxon>Neoptera</taxon>
        <taxon>Endopterygota</taxon>
        <taxon>Hymenoptera</taxon>
        <taxon>Apocrita</taxon>
        <taxon>Aculeata</taxon>
        <taxon>Formicoidea</taxon>
        <taxon>Formicidae</taxon>
        <taxon>Formicinae</taxon>
        <taxon>Lasius</taxon>
        <taxon>Lasius</taxon>
    </lineage>
</organism>
<protein>
    <recommendedName>
        <fullName evidence="3">BED-type domain-containing protein</fullName>
    </recommendedName>
</protein>
<proteinExistence type="predicted"/>
<dbReference type="AlphaFoldDB" id="A0AAV2NVV5"/>
<reference evidence="1" key="1">
    <citation type="submission" date="2024-04" db="EMBL/GenBank/DDBJ databases">
        <authorList>
            <consortium name="Molecular Ecology Group"/>
        </authorList>
    </citation>
    <scope>NUCLEOTIDE SEQUENCE</scope>
</reference>
<keyword evidence="2" id="KW-1185">Reference proteome</keyword>
<dbReference type="EMBL" id="OZ034827">
    <property type="protein sequence ID" value="CAL1683794.1"/>
    <property type="molecule type" value="Genomic_DNA"/>
</dbReference>
<name>A0AAV2NVV5_9HYME</name>
<dbReference type="Proteomes" id="UP001497644">
    <property type="component" value="Chromosome 4"/>
</dbReference>
<evidence type="ECO:0008006" key="3">
    <source>
        <dbReference type="Google" id="ProtNLM"/>
    </source>
</evidence>